<evidence type="ECO:0000313" key="5">
    <source>
        <dbReference type="EMBL" id="GAG50507.1"/>
    </source>
</evidence>
<protein>
    <recommendedName>
        <fullName evidence="6">Short-chain dehydrogenase/reductase SDR</fullName>
    </recommendedName>
</protein>
<evidence type="ECO:0000256" key="1">
    <source>
        <dbReference type="ARBA" id="ARBA00006484"/>
    </source>
</evidence>
<dbReference type="PRINTS" id="PR00080">
    <property type="entry name" value="SDRFAMILY"/>
</dbReference>
<dbReference type="Gene3D" id="3.40.50.720">
    <property type="entry name" value="NAD(P)-binding Rossmann-like Domain"/>
    <property type="match status" value="1"/>
</dbReference>
<feature type="non-terminal residue" evidence="5">
    <location>
        <position position="1"/>
    </location>
</feature>
<dbReference type="PANTHER" id="PTHR43180">
    <property type="entry name" value="3-OXOACYL-(ACYL-CARRIER-PROTEIN) REDUCTASE (AFU_ORTHOLOGUE AFUA_6G11210)"/>
    <property type="match status" value="1"/>
</dbReference>
<dbReference type="GO" id="GO:0016491">
    <property type="term" value="F:oxidoreductase activity"/>
    <property type="evidence" value="ECO:0007669"/>
    <property type="project" value="UniProtKB-KW"/>
</dbReference>
<dbReference type="Pfam" id="PF13561">
    <property type="entry name" value="adh_short_C2"/>
    <property type="match status" value="1"/>
</dbReference>
<dbReference type="InterPro" id="IPR036291">
    <property type="entry name" value="NAD(P)-bd_dom_sf"/>
</dbReference>
<dbReference type="PRINTS" id="PR00081">
    <property type="entry name" value="GDHRDH"/>
</dbReference>
<comment type="similarity">
    <text evidence="1">Belongs to the short-chain dehydrogenases/reductases (SDR) family.</text>
</comment>
<dbReference type="GO" id="GO:0006629">
    <property type="term" value="P:lipid metabolic process"/>
    <property type="evidence" value="ECO:0007669"/>
    <property type="project" value="UniProtKB-KW"/>
</dbReference>
<reference evidence="5" key="1">
    <citation type="journal article" date="2014" name="Front. Microbiol.">
        <title>High frequency of phylogenetically diverse reductive dehalogenase-homologous genes in deep subseafloor sedimentary metagenomes.</title>
        <authorList>
            <person name="Kawai M."/>
            <person name="Futagami T."/>
            <person name="Toyoda A."/>
            <person name="Takaki Y."/>
            <person name="Nishi S."/>
            <person name="Hori S."/>
            <person name="Arai W."/>
            <person name="Tsubouchi T."/>
            <person name="Morono Y."/>
            <person name="Uchiyama I."/>
            <person name="Ito T."/>
            <person name="Fujiyama A."/>
            <person name="Inagaki F."/>
            <person name="Takami H."/>
        </authorList>
    </citation>
    <scope>NUCLEOTIDE SEQUENCE</scope>
    <source>
        <strain evidence="5">Expedition CK06-06</strain>
    </source>
</reference>
<evidence type="ECO:0000256" key="4">
    <source>
        <dbReference type="ARBA" id="ARBA00023098"/>
    </source>
</evidence>
<dbReference type="AlphaFoldDB" id="X0YV29"/>
<keyword evidence="2" id="KW-0560">Oxidoreductase</keyword>
<evidence type="ECO:0008006" key="6">
    <source>
        <dbReference type="Google" id="ProtNLM"/>
    </source>
</evidence>
<gene>
    <name evidence="5" type="ORF">S01H1_84100</name>
</gene>
<dbReference type="SUPFAM" id="SSF51735">
    <property type="entry name" value="NAD(P)-binding Rossmann-fold domains"/>
    <property type="match status" value="1"/>
</dbReference>
<evidence type="ECO:0000256" key="3">
    <source>
        <dbReference type="ARBA" id="ARBA00023027"/>
    </source>
</evidence>
<keyword evidence="4" id="KW-0443">Lipid metabolism</keyword>
<keyword evidence="3" id="KW-0520">NAD</keyword>
<name>X0YV29_9ZZZZ</name>
<dbReference type="InterPro" id="IPR002347">
    <property type="entry name" value="SDR_fam"/>
</dbReference>
<accession>X0YV29</accession>
<evidence type="ECO:0000256" key="2">
    <source>
        <dbReference type="ARBA" id="ARBA00023002"/>
    </source>
</evidence>
<dbReference type="EMBL" id="BARS01057336">
    <property type="protein sequence ID" value="GAG50507.1"/>
    <property type="molecule type" value="Genomic_DNA"/>
</dbReference>
<dbReference type="PANTHER" id="PTHR43180:SF28">
    <property type="entry name" value="NAD(P)-BINDING ROSSMANN-FOLD SUPERFAMILY PROTEIN"/>
    <property type="match status" value="1"/>
</dbReference>
<proteinExistence type="inferred from homology"/>
<comment type="caution">
    <text evidence="5">The sequence shown here is derived from an EMBL/GenBank/DDBJ whole genome shotgun (WGS) entry which is preliminary data.</text>
</comment>
<sequence>IADILDDHGKALADELGDNAVYVHTDVTVEDQVKAAVDLAVERFRRLDCMFNNAGAAGAHGKIDDITEEGFDATIALLFRGVFYGMKHAAAVMKEQGSGSIISTASVTGQRRGGPQLYSACKAAIINLTGNVALELGPFGIRV</sequence>
<organism evidence="5">
    <name type="scientific">marine sediment metagenome</name>
    <dbReference type="NCBI Taxonomy" id="412755"/>
    <lineage>
        <taxon>unclassified sequences</taxon>
        <taxon>metagenomes</taxon>
        <taxon>ecological metagenomes</taxon>
    </lineage>
</organism>
<feature type="non-terminal residue" evidence="5">
    <location>
        <position position="143"/>
    </location>
</feature>